<reference evidence="4 5" key="1">
    <citation type="submission" date="2019-02" db="EMBL/GenBank/DDBJ databases">
        <title>Deep-cultivation of Planctomycetes and their phenomic and genomic characterization uncovers novel biology.</title>
        <authorList>
            <person name="Wiegand S."/>
            <person name="Jogler M."/>
            <person name="Boedeker C."/>
            <person name="Pinto D."/>
            <person name="Vollmers J."/>
            <person name="Rivas-Marin E."/>
            <person name="Kohn T."/>
            <person name="Peeters S.H."/>
            <person name="Heuer A."/>
            <person name="Rast P."/>
            <person name="Oberbeckmann S."/>
            <person name="Bunk B."/>
            <person name="Jeske O."/>
            <person name="Meyerdierks A."/>
            <person name="Storesund J.E."/>
            <person name="Kallscheuer N."/>
            <person name="Luecker S."/>
            <person name="Lage O.M."/>
            <person name="Pohl T."/>
            <person name="Merkel B.J."/>
            <person name="Hornburger P."/>
            <person name="Mueller R.-W."/>
            <person name="Bruemmer F."/>
            <person name="Labrenz M."/>
            <person name="Spormann A.M."/>
            <person name="Op den Camp H."/>
            <person name="Overmann J."/>
            <person name="Amann R."/>
            <person name="Jetten M.S.M."/>
            <person name="Mascher T."/>
            <person name="Medema M.H."/>
            <person name="Devos D.P."/>
            <person name="Kaster A.-K."/>
            <person name="Ovreas L."/>
            <person name="Rohde M."/>
            <person name="Galperin M.Y."/>
            <person name="Jogler C."/>
        </authorList>
    </citation>
    <scope>NUCLEOTIDE SEQUENCE [LARGE SCALE GENOMIC DNA]</scope>
    <source>
        <strain evidence="4 5">CA12</strain>
    </source>
</reference>
<keyword evidence="2" id="KW-1133">Transmembrane helix</keyword>
<feature type="transmembrane region" description="Helical" evidence="2">
    <location>
        <begin position="212"/>
        <end position="236"/>
    </location>
</feature>
<dbReference type="RefSeq" id="WP_165700448.1">
    <property type="nucleotide sequence ID" value="NZ_CP036265.1"/>
</dbReference>
<dbReference type="PANTHER" id="PTHR40547">
    <property type="entry name" value="SLL0298 PROTEIN"/>
    <property type="match status" value="1"/>
</dbReference>
<feature type="compositionally biased region" description="Pro residues" evidence="1">
    <location>
        <begin position="45"/>
        <end position="54"/>
    </location>
</feature>
<accession>A0A517P3I8</accession>
<dbReference type="AlphaFoldDB" id="A0A517P3I8"/>
<feature type="compositionally biased region" description="Basic and acidic residues" evidence="1">
    <location>
        <begin position="56"/>
        <end position="66"/>
    </location>
</feature>
<name>A0A517P3I8_9PLAN</name>
<organism evidence="4 5">
    <name type="scientific">Alienimonas californiensis</name>
    <dbReference type="NCBI Taxonomy" id="2527989"/>
    <lineage>
        <taxon>Bacteria</taxon>
        <taxon>Pseudomonadati</taxon>
        <taxon>Planctomycetota</taxon>
        <taxon>Planctomycetia</taxon>
        <taxon>Planctomycetales</taxon>
        <taxon>Planctomycetaceae</taxon>
        <taxon>Alienimonas</taxon>
    </lineage>
</organism>
<sequence>MTAPAPRPPAGSRADRTAPPPAGAATIDSPPEPAPQVPPVEAHHPPPPIPPGQIHPPDRWIPDEHAPPISPDDPPDDDAPTGQKLKWWSSPRTLLNYVLGLEDTPHQIALGVAVGFFWGMTPTVGVQMMLVLAFYYCCKPFFNFNVKASLVTVYISNPLTMLAIYWFDYEVGTLFVSGNLTKAELAGVLEYEGFADWWETIKDLVLRVGWPMLIGSVVVGGVCALASYPITLWSVVKWRSRKA</sequence>
<dbReference type="EMBL" id="CP036265">
    <property type="protein sequence ID" value="QDT13936.1"/>
    <property type="molecule type" value="Genomic_DNA"/>
</dbReference>
<evidence type="ECO:0000313" key="4">
    <source>
        <dbReference type="EMBL" id="QDT13936.1"/>
    </source>
</evidence>
<keyword evidence="2" id="KW-0472">Membrane</keyword>
<dbReference type="InterPro" id="IPR018639">
    <property type="entry name" value="DUF2062"/>
</dbReference>
<evidence type="ECO:0000259" key="3">
    <source>
        <dbReference type="Pfam" id="PF09835"/>
    </source>
</evidence>
<feature type="region of interest" description="Disordered" evidence="1">
    <location>
        <begin position="1"/>
        <end position="85"/>
    </location>
</feature>
<dbReference type="Proteomes" id="UP000318741">
    <property type="component" value="Chromosome"/>
</dbReference>
<keyword evidence="5" id="KW-1185">Reference proteome</keyword>
<feature type="transmembrane region" description="Helical" evidence="2">
    <location>
        <begin position="148"/>
        <end position="167"/>
    </location>
</feature>
<gene>
    <name evidence="4" type="ORF">CA12_00040</name>
</gene>
<feature type="transmembrane region" description="Helical" evidence="2">
    <location>
        <begin position="108"/>
        <end position="136"/>
    </location>
</feature>
<dbReference type="PANTHER" id="PTHR40547:SF1">
    <property type="entry name" value="SLL0298 PROTEIN"/>
    <property type="match status" value="1"/>
</dbReference>
<evidence type="ECO:0000313" key="5">
    <source>
        <dbReference type="Proteomes" id="UP000318741"/>
    </source>
</evidence>
<protein>
    <recommendedName>
        <fullName evidence="3">DUF2062 domain-containing protein</fullName>
    </recommendedName>
</protein>
<feature type="domain" description="DUF2062" evidence="3">
    <location>
        <begin position="94"/>
        <end position="242"/>
    </location>
</feature>
<evidence type="ECO:0000256" key="2">
    <source>
        <dbReference type="SAM" id="Phobius"/>
    </source>
</evidence>
<dbReference type="KEGG" id="acaf:CA12_00040"/>
<keyword evidence="2" id="KW-0812">Transmembrane</keyword>
<proteinExistence type="predicted"/>
<evidence type="ECO:0000256" key="1">
    <source>
        <dbReference type="SAM" id="MobiDB-lite"/>
    </source>
</evidence>
<dbReference type="Pfam" id="PF09835">
    <property type="entry name" value="DUF2062"/>
    <property type="match status" value="1"/>
</dbReference>